<dbReference type="PANTHER" id="PTHR45138">
    <property type="entry name" value="REGULATORY COMPONENTS OF SENSORY TRANSDUCTION SYSTEM"/>
    <property type="match status" value="1"/>
</dbReference>
<feature type="transmembrane region" description="Helical" evidence="1">
    <location>
        <begin position="162"/>
        <end position="180"/>
    </location>
</feature>
<sequence>MFINVLANISIISLAIYLYFRINHIFTLLHRPRWQKMSIFCLGEVIIGSILMKFSFVVDNIHFDFRFLLIALSFIYIGWRVTIPCIFLLSFTRIFISADWMALSNLLYNLWLILTLLFITKWIKKRFLLFTQMNLLMLYIIFGAVILQLIYQNLSFTIGKNYLLLLFWGMFANLLLNFYITDLTKIYTESTVDSLTKLGNRQQFEQAIKACRHQKDMLIAIIDIDYFKQINDQFGHDTGDAILQMAGQYLKQFENKRRHFYRFGGEEFVCIITQAKFENDCQLLKSIQQQFTTYCQPHHFNDKQITFSQGIALQKEEENLLKTFKRSDQALYHAKQAGRNQTIISK</sequence>
<keyword evidence="1" id="KW-0812">Transmembrane</keyword>
<dbReference type="SMART" id="SM00267">
    <property type="entry name" value="GGDEF"/>
    <property type="match status" value="1"/>
</dbReference>
<dbReference type="PROSITE" id="PS50887">
    <property type="entry name" value="GGDEF"/>
    <property type="match status" value="1"/>
</dbReference>
<dbReference type="SUPFAM" id="SSF55073">
    <property type="entry name" value="Nucleotide cyclase"/>
    <property type="match status" value="1"/>
</dbReference>
<dbReference type="AlphaFoldDB" id="S1MSW8"/>
<dbReference type="Proteomes" id="UP000014113">
    <property type="component" value="Unassembled WGS sequence"/>
</dbReference>
<dbReference type="STRING" id="1121865.OMW_02052"/>
<evidence type="ECO:0000313" key="4">
    <source>
        <dbReference type="Proteomes" id="UP000014113"/>
    </source>
</evidence>
<feature type="domain" description="GGDEF" evidence="2">
    <location>
        <begin position="215"/>
        <end position="346"/>
    </location>
</feature>
<dbReference type="GO" id="GO:0052621">
    <property type="term" value="F:diguanylate cyclase activity"/>
    <property type="evidence" value="ECO:0007669"/>
    <property type="project" value="TreeGrafter"/>
</dbReference>
<feature type="transmembrane region" description="Helical" evidence="1">
    <location>
        <begin position="38"/>
        <end position="56"/>
    </location>
</feature>
<feature type="transmembrane region" description="Helical" evidence="1">
    <location>
        <begin position="6"/>
        <end position="26"/>
    </location>
</feature>
<dbReference type="CDD" id="cd01949">
    <property type="entry name" value="GGDEF"/>
    <property type="match status" value="1"/>
</dbReference>
<gene>
    <name evidence="3" type="ORF">I568_02243</name>
</gene>
<comment type="caution">
    <text evidence="3">The sequence shown here is derived from an EMBL/GenBank/DDBJ whole genome shotgun (WGS) entry which is preliminary data.</text>
</comment>
<dbReference type="InterPro" id="IPR043128">
    <property type="entry name" value="Rev_trsase/Diguanyl_cyclase"/>
</dbReference>
<dbReference type="GO" id="GO:1902201">
    <property type="term" value="P:negative regulation of bacterial-type flagellum-dependent cell motility"/>
    <property type="evidence" value="ECO:0007669"/>
    <property type="project" value="TreeGrafter"/>
</dbReference>
<dbReference type="eggNOG" id="COG3706">
    <property type="taxonomic scope" value="Bacteria"/>
</dbReference>
<dbReference type="GO" id="GO:0005886">
    <property type="term" value="C:plasma membrane"/>
    <property type="evidence" value="ECO:0007669"/>
    <property type="project" value="TreeGrafter"/>
</dbReference>
<keyword evidence="1" id="KW-0472">Membrane</keyword>
<evidence type="ECO:0000256" key="1">
    <source>
        <dbReference type="SAM" id="Phobius"/>
    </source>
</evidence>
<feature type="transmembrane region" description="Helical" evidence="1">
    <location>
        <begin position="68"/>
        <end position="91"/>
    </location>
</feature>
<dbReference type="PANTHER" id="PTHR45138:SF9">
    <property type="entry name" value="DIGUANYLATE CYCLASE DGCM-RELATED"/>
    <property type="match status" value="1"/>
</dbReference>
<accession>S1MSW8</accession>
<evidence type="ECO:0000259" key="2">
    <source>
        <dbReference type="PROSITE" id="PS50887"/>
    </source>
</evidence>
<dbReference type="RefSeq" id="WP_016184158.1">
    <property type="nucleotide sequence ID" value="NZ_JXKI01000010.1"/>
</dbReference>
<dbReference type="PATRIC" id="fig|1121865.3.peg.2001"/>
<dbReference type="InterPro" id="IPR029787">
    <property type="entry name" value="Nucleotide_cyclase"/>
</dbReference>
<dbReference type="Gene3D" id="3.30.70.270">
    <property type="match status" value="1"/>
</dbReference>
<keyword evidence="4" id="KW-1185">Reference proteome</keyword>
<dbReference type="InterPro" id="IPR000160">
    <property type="entry name" value="GGDEF_dom"/>
</dbReference>
<feature type="transmembrane region" description="Helical" evidence="1">
    <location>
        <begin position="103"/>
        <end position="123"/>
    </location>
</feature>
<protein>
    <recommendedName>
        <fullName evidence="2">GGDEF domain-containing protein</fullName>
    </recommendedName>
</protein>
<name>S1MSW8_9ENTE</name>
<reference evidence="3 4" key="1">
    <citation type="submission" date="2013-03" db="EMBL/GenBank/DDBJ databases">
        <title>The Genome Sequence of Enterococcus columbae ATCC_51263 (PacBio/Illumina hybrid assembly).</title>
        <authorList>
            <consortium name="The Broad Institute Genomics Platform"/>
            <consortium name="The Broad Institute Genome Sequencing Center for Infectious Disease"/>
            <person name="Earl A."/>
            <person name="Russ C."/>
            <person name="Gilmore M."/>
            <person name="Surin D."/>
            <person name="Walker B."/>
            <person name="Young S."/>
            <person name="Zeng Q."/>
            <person name="Gargeya S."/>
            <person name="Fitzgerald M."/>
            <person name="Haas B."/>
            <person name="Abouelleil A."/>
            <person name="Allen A.W."/>
            <person name="Alvarado L."/>
            <person name="Arachchi H.M."/>
            <person name="Berlin A.M."/>
            <person name="Chapman S.B."/>
            <person name="Gainer-Dewar J."/>
            <person name="Goldberg J."/>
            <person name="Griggs A."/>
            <person name="Gujja S."/>
            <person name="Hansen M."/>
            <person name="Howarth C."/>
            <person name="Imamovic A."/>
            <person name="Ireland A."/>
            <person name="Larimer J."/>
            <person name="McCowan C."/>
            <person name="Murphy C."/>
            <person name="Pearson M."/>
            <person name="Poon T.W."/>
            <person name="Priest M."/>
            <person name="Roberts A."/>
            <person name="Saif S."/>
            <person name="Shea T."/>
            <person name="Sisk P."/>
            <person name="Sykes S."/>
            <person name="Wortman J."/>
            <person name="Nusbaum C."/>
            <person name="Birren B."/>
        </authorList>
    </citation>
    <scope>NUCLEOTIDE SEQUENCE [LARGE SCALE GENOMIC DNA]</scope>
    <source>
        <strain evidence="3 4">ATCC 51263</strain>
    </source>
</reference>
<dbReference type="Pfam" id="PF00990">
    <property type="entry name" value="GGDEF"/>
    <property type="match status" value="1"/>
</dbReference>
<evidence type="ECO:0000313" key="3">
    <source>
        <dbReference type="EMBL" id="EOW79892.1"/>
    </source>
</evidence>
<keyword evidence="1" id="KW-1133">Transmembrane helix</keyword>
<dbReference type="EMBL" id="ASWJ01000011">
    <property type="protein sequence ID" value="EOW79892.1"/>
    <property type="molecule type" value="Genomic_DNA"/>
</dbReference>
<organism evidence="3 4">
    <name type="scientific">Enterococcus columbae DSM 7374 = ATCC 51263</name>
    <dbReference type="NCBI Taxonomy" id="1121865"/>
    <lineage>
        <taxon>Bacteria</taxon>
        <taxon>Bacillati</taxon>
        <taxon>Bacillota</taxon>
        <taxon>Bacilli</taxon>
        <taxon>Lactobacillales</taxon>
        <taxon>Enterococcaceae</taxon>
        <taxon>Enterococcus</taxon>
    </lineage>
</organism>
<dbReference type="GO" id="GO:0043709">
    <property type="term" value="P:cell adhesion involved in single-species biofilm formation"/>
    <property type="evidence" value="ECO:0007669"/>
    <property type="project" value="TreeGrafter"/>
</dbReference>
<dbReference type="InterPro" id="IPR050469">
    <property type="entry name" value="Diguanylate_Cyclase"/>
</dbReference>
<feature type="transmembrane region" description="Helical" evidence="1">
    <location>
        <begin position="129"/>
        <end position="150"/>
    </location>
</feature>
<dbReference type="NCBIfam" id="TIGR00254">
    <property type="entry name" value="GGDEF"/>
    <property type="match status" value="1"/>
</dbReference>
<dbReference type="OrthoDB" id="9759607at2"/>
<proteinExistence type="predicted"/>
<dbReference type="FunFam" id="3.30.70.270:FF:000001">
    <property type="entry name" value="Diguanylate cyclase domain protein"/>
    <property type="match status" value="1"/>
</dbReference>